<dbReference type="PANTHER" id="PTHR32114:SF2">
    <property type="entry name" value="ABC TRANSPORTER ABCH.3"/>
    <property type="match status" value="1"/>
</dbReference>
<dbReference type="SUPFAM" id="SSF52540">
    <property type="entry name" value="P-loop containing nucleoside triphosphate hydrolases"/>
    <property type="match status" value="1"/>
</dbReference>
<dbReference type="InterPro" id="IPR027417">
    <property type="entry name" value="P-loop_NTPase"/>
</dbReference>
<proteinExistence type="inferred from homology"/>
<dbReference type="PANTHER" id="PTHR32114">
    <property type="entry name" value="ABC TRANSPORTER ABCH.3"/>
    <property type="match status" value="1"/>
</dbReference>
<comment type="similarity">
    <text evidence="1">Belongs to the SMC family. SbcC subfamily.</text>
</comment>
<dbReference type="EMBL" id="JAAXOT010000014">
    <property type="protein sequence ID" value="NKY59157.1"/>
    <property type="molecule type" value="Genomic_DNA"/>
</dbReference>
<evidence type="ECO:0000313" key="4">
    <source>
        <dbReference type="EMBL" id="NKY59157.1"/>
    </source>
</evidence>
<name>A0A846YJ67_9NOCA</name>
<gene>
    <name evidence="4" type="ORF">HGA15_23990</name>
</gene>
<evidence type="ECO:0000256" key="1">
    <source>
        <dbReference type="ARBA" id="ARBA00006930"/>
    </source>
</evidence>
<dbReference type="Proteomes" id="UP000570678">
    <property type="component" value="Unassembled WGS sequence"/>
</dbReference>
<dbReference type="RefSeq" id="WP_157116429.1">
    <property type="nucleotide sequence ID" value="NZ_JAAXOT010000014.1"/>
</dbReference>
<evidence type="ECO:0000256" key="3">
    <source>
        <dbReference type="ARBA" id="ARBA00013368"/>
    </source>
</evidence>
<sequence length="502" mass="55690">MAKRLRTADAELAELESGADTPEPASTHLLEQALRLHTEHGDRDCPVCGTGRLDAAWAHAAQEAVRTDRQRSAQRKQATDDLELARIEAWGLLVRRPAALDEAPAELAEKVDSARTAWDAWTDRLRGRATVAALELADHLESRVEPLTAAIDDLREAAATELTAREDVWQPVRGRVLAWCEEWQAWLAAKPTVDRLGEAKKWPQDNDLQLRNDRLAPIRDGARQAWARLRQESNVEIGDLSLVGSATQRKLRIDSRIDGVEAGGLTVLSQGELHALALALFLPRATMAESPFRFLVLDDPVQAMDPAKVDGLVALLTELAQHRQVIVLSHDDRLPAAVRRGTFAATILEVNRGKDSQVSLSLLTDPAQRYLADAFALVKEHDKERVPAEALHRTLPGLLRFAVEAAARHTYFTRNLSCGRQLAELEREWEAADRTRRRVSLALFDDPSAEQRLENWSRAPYRKDALHTVGSKMHRGLGPGSDPQQAARAVERLIADLNAAAR</sequence>
<evidence type="ECO:0000313" key="5">
    <source>
        <dbReference type="Proteomes" id="UP000570678"/>
    </source>
</evidence>
<keyword evidence="5" id="KW-1185">Reference proteome</keyword>
<comment type="subunit">
    <text evidence="2">Heterodimer of SbcC and SbcD.</text>
</comment>
<evidence type="ECO:0000256" key="2">
    <source>
        <dbReference type="ARBA" id="ARBA00011322"/>
    </source>
</evidence>
<dbReference type="AlphaFoldDB" id="A0A846YJ67"/>
<accession>A0A846YJ67</accession>
<reference evidence="4 5" key="1">
    <citation type="submission" date="2020-04" db="EMBL/GenBank/DDBJ databases">
        <title>MicrobeNet Type strains.</title>
        <authorList>
            <person name="Nicholson A.C."/>
        </authorList>
    </citation>
    <scope>NUCLEOTIDE SEQUENCE [LARGE SCALE GENOMIC DNA]</scope>
    <source>
        <strain evidence="4 5">JCM 3332</strain>
    </source>
</reference>
<dbReference type="CDD" id="cd00267">
    <property type="entry name" value="ABC_ATPase"/>
    <property type="match status" value="1"/>
</dbReference>
<comment type="caution">
    <text evidence="4">The sequence shown here is derived from an EMBL/GenBank/DDBJ whole genome shotgun (WGS) entry which is preliminary data.</text>
</comment>
<protein>
    <recommendedName>
        <fullName evidence="3">Nuclease SbcCD subunit C</fullName>
    </recommendedName>
</protein>
<organism evidence="4 5">
    <name type="scientific">Nocardia flavorosea</name>
    <dbReference type="NCBI Taxonomy" id="53429"/>
    <lineage>
        <taxon>Bacteria</taxon>
        <taxon>Bacillati</taxon>
        <taxon>Actinomycetota</taxon>
        <taxon>Actinomycetes</taxon>
        <taxon>Mycobacteriales</taxon>
        <taxon>Nocardiaceae</taxon>
        <taxon>Nocardia</taxon>
    </lineage>
</organism>
<dbReference type="Gene3D" id="3.40.50.300">
    <property type="entry name" value="P-loop containing nucleotide triphosphate hydrolases"/>
    <property type="match status" value="1"/>
</dbReference>